<feature type="transmembrane region" description="Helical" evidence="1">
    <location>
        <begin position="100"/>
        <end position="118"/>
    </location>
</feature>
<feature type="transmembrane region" description="Helical" evidence="1">
    <location>
        <begin position="182"/>
        <end position="202"/>
    </location>
</feature>
<reference evidence="4" key="1">
    <citation type="submission" date="2016-08" db="EMBL/GenBank/DDBJ databases">
        <authorList>
            <person name="Varghese N."/>
            <person name="Submissions Spin"/>
        </authorList>
    </citation>
    <scope>NUCLEOTIDE SEQUENCE [LARGE SCALE GENOMIC DNA]</scope>
    <source>
        <strain evidence="4">HAMBI 2975</strain>
    </source>
</reference>
<feature type="transmembrane region" description="Helical" evidence="1">
    <location>
        <begin position="262"/>
        <end position="280"/>
    </location>
</feature>
<gene>
    <name evidence="3" type="ORF">GA0061103_1679</name>
</gene>
<evidence type="ECO:0000259" key="2">
    <source>
        <dbReference type="Pfam" id="PF00892"/>
    </source>
</evidence>
<dbReference type="EMBL" id="FMAG01000001">
    <property type="protein sequence ID" value="SCB11585.1"/>
    <property type="molecule type" value="Genomic_DNA"/>
</dbReference>
<dbReference type="Gene3D" id="1.10.3730.20">
    <property type="match status" value="2"/>
</dbReference>
<evidence type="ECO:0000313" key="3">
    <source>
        <dbReference type="EMBL" id="SCB11585.1"/>
    </source>
</evidence>
<feature type="transmembrane region" description="Helical" evidence="1">
    <location>
        <begin position="208"/>
        <end position="226"/>
    </location>
</feature>
<keyword evidence="1" id="KW-1133">Transmembrane helix</keyword>
<feature type="transmembrane region" description="Helical" evidence="1">
    <location>
        <begin position="35"/>
        <end position="53"/>
    </location>
</feature>
<feature type="transmembrane region" description="Helical" evidence="1">
    <location>
        <begin position="235"/>
        <end position="256"/>
    </location>
</feature>
<evidence type="ECO:0000256" key="1">
    <source>
        <dbReference type="SAM" id="Phobius"/>
    </source>
</evidence>
<keyword evidence="4" id="KW-1185">Reference proteome</keyword>
<dbReference type="PANTHER" id="PTHR22911">
    <property type="entry name" value="ACYL-MALONYL CONDENSING ENZYME-RELATED"/>
    <property type="match status" value="1"/>
</dbReference>
<dbReference type="Proteomes" id="UP000199101">
    <property type="component" value="Unassembled WGS sequence"/>
</dbReference>
<keyword evidence="1" id="KW-0472">Membrane</keyword>
<feature type="transmembrane region" description="Helical" evidence="1">
    <location>
        <begin position="73"/>
        <end position="94"/>
    </location>
</feature>
<dbReference type="Pfam" id="PF00892">
    <property type="entry name" value="EamA"/>
    <property type="match status" value="2"/>
</dbReference>
<sequence length="298" mass="32445">MKSNSTGYVFTLLAISIFAIQDGISKHLVSAYPPLLVAMIRYWAFMLFAVAMASRAPGGLRRNVRTKRPVLQIARGLLLAAQIVVAISSFVIVGLAHSQAIFSSGPLMVALLSIPILGEKVGWRRWLAICFGFVGVLLILKPESGVFDTRFLVPLFGALLFSLYVVLTRYVSREDGAMTSFFYTGVVGAVAMSCIGPFFWTSLAPHDWIFMGILCLTGVSSHYFLIRAYDMLDAVVIQPLTYLQLVFSAIIGVTIFGEKLSAPMILGALIVVAAGIFTIWREHALARTRLKTGKASAG</sequence>
<feature type="domain" description="EamA" evidence="2">
    <location>
        <begin position="6"/>
        <end position="140"/>
    </location>
</feature>
<dbReference type="InterPro" id="IPR000620">
    <property type="entry name" value="EamA_dom"/>
</dbReference>
<dbReference type="GO" id="GO:0016020">
    <property type="term" value="C:membrane"/>
    <property type="evidence" value="ECO:0007669"/>
    <property type="project" value="InterPro"/>
</dbReference>
<name>A0A1C3U872_9HYPH</name>
<evidence type="ECO:0000313" key="4">
    <source>
        <dbReference type="Proteomes" id="UP000199101"/>
    </source>
</evidence>
<keyword evidence="1" id="KW-0812">Transmembrane</keyword>
<organism evidence="3 4">
    <name type="scientific">Rhizobium multihospitium</name>
    <dbReference type="NCBI Taxonomy" id="410764"/>
    <lineage>
        <taxon>Bacteria</taxon>
        <taxon>Pseudomonadati</taxon>
        <taxon>Pseudomonadota</taxon>
        <taxon>Alphaproteobacteria</taxon>
        <taxon>Hyphomicrobiales</taxon>
        <taxon>Rhizobiaceae</taxon>
        <taxon>Rhizobium/Agrobacterium group</taxon>
        <taxon>Rhizobium</taxon>
    </lineage>
</organism>
<dbReference type="SUPFAM" id="SSF103481">
    <property type="entry name" value="Multidrug resistance efflux transporter EmrE"/>
    <property type="match status" value="2"/>
</dbReference>
<feature type="domain" description="EamA" evidence="2">
    <location>
        <begin position="155"/>
        <end position="278"/>
    </location>
</feature>
<dbReference type="PANTHER" id="PTHR22911:SF103">
    <property type="entry name" value="BLR2811 PROTEIN"/>
    <property type="match status" value="1"/>
</dbReference>
<dbReference type="RefSeq" id="WP_092707023.1">
    <property type="nucleotide sequence ID" value="NZ_FMAG01000001.1"/>
</dbReference>
<feature type="transmembrane region" description="Helical" evidence="1">
    <location>
        <begin position="152"/>
        <end position="170"/>
    </location>
</feature>
<dbReference type="InterPro" id="IPR037185">
    <property type="entry name" value="EmrE-like"/>
</dbReference>
<dbReference type="OrthoDB" id="9815809at2"/>
<feature type="transmembrane region" description="Helical" evidence="1">
    <location>
        <begin position="125"/>
        <end position="140"/>
    </location>
</feature>
<proteinExistence type="predicted"/>
<accession>A0A1C3U872</accession>
<protein>
    <submittedName>
        <fullName evidence="3">Permease of the drug/metabolite transporter (DMT) superfamily</fullName>
    </submittedName>
</protein>
<dbReference type="AlphaFoldDB" id="A0A1C3U872"/>
<dbReference type="STRING" id="410764.GA0061103_1679"/>